<accession>A0A7D6IYL9</accession>
<dbReference type="Proteomes" id="UP000261812">
    <property type="component" value="Chromosome"/>
</dbReference>
<dbReference type="Pfam" id="PF13091">
    <property type="entry name" value="PLDc_2"/>
    <property type="match status" value="2"/>
</dbReference>
<evidence type="ECO:0000256" key="6">
    <source>
        <dbReference type="ARBA" id="ARBA00023098"/>
    </source>
</evidence>
<feature type="domain" description="PLD phosphodiesterase" evidence="7">
    <location>
        <begin position="406"/>
        <end position="433"/>
    </location>
</feature>
<dbReference type="SUPFAM" id="SSF56024">
    <property type="entry name" value="Phospholipase D/nuclease"/>
    <property type="match status" value="2"/>
</dbReference>
<dbReference type="AlphaFoldDB" id="A0A7D6IYL9"/>
<protein>
    <recommendedName>
        <fullName evidence="3">phospholipase D</fullName>
        <ecNumber evidence="3">3.1.4.4</ecNumber>
    </recommendedName>
</protein>
<dbReference type="SMART" id="SM00155">
    <property type="entry name" value="PLDc"/>
    <property type="match status" value="2"/>
</dbReference>
<evidence type="ECO:0000313" key="8">
    <source>
        <dbReference type="EMBL" id="QLL29312.1"/>
    </source>
</evidence>
<dbReference type="EMBL" id="CP032152">
    <property type="protein sequence ID" value="QLL29312.1"/>
    <property type="molecule type" value="Genomic_DNA"/>
</dbReference>
<name>A0A7D6IYL9_9CYAN</name>
<dbReference type="Gene3D" id="1.10.150.320">
    <property type="entry name" value="Photosystem II 12 kDa extrinsic protein"/>
    <property type="match status" value="1"/>
</dbReference>
<keyword evidence="4" id="KW-0378">Hydrolase</keyword>
<dbReference type="PROSITE" id="PS50035">
    <property type="entry name" value="PLD"/>
    <property type="match status" value="2"/>
</dbReference>
<dbReference type="GO" id="GO:0004630">
    <property type="term" value="F:phospholipase D activity"/>
    <property type="evidence" value="ECO:0007669"/>
    <property type="project" value="UniProtKB-EC"/>
</dbReference>
<dbReference type="CDD" id="cd09116">
    <property type="entry name" value="PLDc_Nuc_like"/>
    <property type="match status" value="1"/>
</dbReference>
<dbReference type="SUPFAM" id="SSF47781">
    <property type="entry name" value="RuvA domain 2-like"/>
    <property type="match status" value="1"/>
</dbReference>
<evidence type="ECO:0000256" key="2">
    <source>
        <dbReference type="ARBA" id="ARBA00008664"/>
    </source>
</evidence>
<sequence length="565" mass="63007">MFWQRLKWRRHGGYLLLFLLGLLIAAVVLTQWRSHPLIRPALEPLPQYPQIAVHMNHSQAHRYQEPYRPYTREGEDLEAIMIAQIAKAQKTIDVAVQEFRLPNLAKALAARQQAGVRVRVVMENTYTAPWATYSAAQVSAMDARMRERYNDWKALVDTNGDGQLSAAELRDRDVQTILNEAKIPWIDDTADGSKGSLLMHHKFIVIDDRQVIATTANFTLSDVHGDLGRPDTRGNANSLLVIDSPAVARLFTEEFNIMWGDGPGGQPNSRFGVKKPVRPPQRVAVGDAMVTVRFSPTPRSQPWAVSTNGLIGQTLSRSRQSIDLALFVFSDQELSNVLEERHNQGVSIRALIDSGFIYRDFSEALDMMGVAMANTAQARQGNCYYEAGNRPWQNPIQTVGTPLLPEGDKLHHKYGVVDDRTVIVGSHNWSEAANRGNDEFLLVIEHPTVAAHYKREFERLYSNSRLGLPQHIRDRIQQQLIACGGKIATRPAPASGNRASTPTARVNLNTATAAELQTLPGVGPKLAAEIIRAREQKPFQSLADLDAVPGVGPKLLERLRDRVTW</sequence>
<feature type="domain" description="PLD phosphodiesterase" evidence="7">
    <location>
        <begin position="195"/>
        <end position="222"/>
    </location>
</feature>
<evidence type="ECO:0000256" key="3">
    <source>
        <dbReference type="ARBA" id="ARBA00012027"/>
    </source>
</evidence>
<keyword evidence="6" id="KW-0443">Lipid metabolism</keyword>
<gene>
    <name evidence="8" type="ORF">D3A95_08885</name>
</gene>
<dbReference type="RefSeq" id="WP_181494682.1">
    <property type="nucleotide sequence ID" value="NZ_CP032152.1"/>
</dbReference>
<dbReference type="InterPro" id="IPR003583">
    <property type="entry name" value="Hlx-hairpin-Hlx_DNA-bd_motif"/>
</dbReference>
<dbReference type="GO" id="GO:0003677">
    <property type="term" value="F:DNA binding"/>
    <property type="evidence" value="ECO:0007669"/>
    <property type="project" value="InterPro"/>
</dbReference>
<comment type="catalytic activity">
    <reaction evidence="1">
        <text>a 1,2-diacyl-sn-glycero-3-phosphocholine + H2O = a 1,2-diacyl-sn-glycero-3-phosphate + choline + H(+)</text>
        <dbReference type="Rhea" id="RHEA:14445"/>
        <dbReference type="ChEBI" id="CHEBI:15354"/>
        <dbReference type="ChEBI" id="CHEBI:15377"/>
        <dbReference type="ChEBI" id="CHEBI:15378"/>
        <dbReference type="ChEBI" id="CHEBI:57643"/>
        <dbReference type="ChEBI" id="CHEBI:58608"/>
        <dbReference type="EC" id="3.1.4.4"/>
    </reaction>
</comment>
<evidence type="ECO:0000256" key="1">
    <source>
        <dbReference type="ARBA" id="ARBA00000798"/>
    </source>
</evidence>
<dbReference type="EC" id="3.1.4.4" evidence="3"/>
<dbReference type="GO" id="GO:0016042">
    <property type="term" value="P:lipid catabolic process"/>
    <property type="evidence" value="ECO:0007669"/>
    <property type="project" value="UniProtKB-KW"/>
</dbReference>
<dbReference type="InterPro" id="IPR051406">
    <property type="entry name" value="PLD_domain"/>
</dbReference>
<dbReference type="InterPro" id="IPR001736">
    <property type="entry name" value="PLipase_D/transphosphatidylase"/>
</dbReference>
<dbReference type="Gene3D" id="3.30.870.10">
    <property type="entry name" value="Endonuclease Chain A"/>
    <property type="match status" value="2"/>
</dbReference>
<dbReference type="PROSITE" id="PS00018">
    <property type="entry name" value="EF_HAND_1"/>
    <property type="match status" value="1"/>
</dbReference>
<keyword evidence="9" id="KW-1185">Reference proteome</keyword>
<evidence type="ECO:0000313" key="9">
    <source>
        <dbReference type="Proteomes" id="UP000261812"/>
    </source>
</evidence>
<dbReference type="KEGG" id="tsq:D3A95_08885"/>
<dbReference type="PANTHER" id="PTHR43856">
    <property type="entry name" value="CARDIOLIPIN HYDROLASE"/>
    <property type="match status" value="1"/>
</dbReference>
<dbReference type="PANTHER" id="PTHR43856:SF1">
    <property type="entry name" value="MITOCHONDRIAL CARDIOLIPIN HYDROLASE"/>
    <property type="match status" value="1"/>
</dbReference>
<dbReference type="InterPro" id="IPR025202">
    <property type="entry name" value="PLD-like_dom"/>
</dbReference>
<evidence type="ECO:0000256" key="4">
    <source>
        <dbReference type="ARBA" id="ARBA00022801"/>
    </source>
</evidence>
<dbReference type="InterPro" id="IPR018247">
    <property type="entry name" value="EF_Hand_1_Ca_BS"/>
</dbReference>
<dbReference type="GO" id="GO:0006281">
    <property type="term" value="P:DNA repair"/>
    <property type="evidence" value="ECO:0007669"/>
    <property type="project" value="InterPro"/>
</dbReference>
<dbReference type="Pfam" id="PF12836">
    <property type="entry name" value="HHH_3"/>
    <property type="match status" value="1"/>
</dbReference>
<organism evidence="8 9">
    <name type="scientific">Thermosynechococcus sichuanensis E542</name>
    <dbReference type="NCBI Taxonomy" id="2016101"/>
    <lineage>
        <taxon>Bacteria</taxon>
        <taxon>Bacillati</taxon>
        <taxon>Cyanobacteriota</taxon>
        <taxon>Cyanophyceae</taxon>
        <taxon>Acaryochloridales</taxon>
        <taxon>Thermosynechococcaceae</taxon>
        <taxon>Thermosynechococcus</taxon>
        <taxon>Thermosynechococcus sichuanensis</taxon>
    </lineage>
</organism>
<proteinExistence type="inferred from homology"/>
<evidence type="ECO:0000259" key="7">
    <source>
        <dbReference type="PROSITE" id="PS50035"/>
    </source>
</evidence>
<dbReference type="SMART" id="SM00278">
    <property type="entry name" value="HhH1"/>
    <property type="match status" value="2"/>
</dbReference>
<evidence type="ECO:0000256" key="5">
    <source>
        <dbReference type="ARBA" id="ARBA00022963"/>
    </source>
</evidence>
<dbReference type="GO" id="GO:0006793">
    <property type="term" value="P:phosphorus metabolic process"/>
    <property type="evidence" value="ECO:0007669"/>
    <property type="project" value="UniProtKB-ARBA"/>
</dbReference>
<keyword evidence="5" id="KW-0442">Lipid degradation</keyword>
<dbReference type="InterPro" id="IPR010994">
    <property type="entry name" value="RuvA_2-like"/>
</dbReference>
<dbReference type="GO" id="GO:0016891">
    <property type="term" value="F:RNA endonuclease activity producing 5'-phosphomonoesters, hydrolytic mechanism"/>
    <property type="evidence" value="ECO:0007669"/>
    <property type="project" value="TreeGrafter"/>
</dbReference>
<comment type="similarity">
    <text evidence="2">Belongs to the phospholipase D family.</text>
</comment>
<dbReference type="CDD" id="cd09173">
    <property type="entry name" value="PLDc_Nuc_like_unchar1_2"/>
    <property type="match status" value="1"/>
</dbReference>
<reference evidence="9" key="1">
    <citation type="submission" date="2018-09" db="EMBL/GenBank/DDBJ databases">
        <title>Complete genome sequence of thermophilic cyanobacteria strain Thermosynechococcus elongatus PKUAC-SCTE542.</title>
        <authorList>
            <person name="Liang Y."/>
            <person name="Tang J."/>
            <person name="Daroch M."/>
        </authorList>
    </citation>
    <scope>NUCLEOTIDE SEQUENCE [LARGE SCALE GENOMIC DNA]</scope>
    <source>
        <strain evidence="9">E542</strain>
    </source>
</reference>